<feature type="transmembrane region" description="Helical" evidence="1">
    <location>
        <begin position="524"/>
        <end position="548"/>
    </location>
</feature>
<feature type="transmembrane region" description="Helical" evidence="1">
    <location>
        <begin position="421"/>
        <end position="439"/>
    </location>
</feature>
<name>A0ABZ0HAQ9_TRISK</name>
<dbReference type="RefSeq" id="WP_317384129.1">
    <property type="nucleotide sequence ID" value="NZ_CP136704.1"/>
</dbReference>
<protein>
    <recommendedName>
        <fullName evidence="4">Pentapeptide repeat protein</fullName>
    </recommendedName>
</protein>
<dbReference type="Proteomes" id="UP001302666">
    <property type="component" value="Chromosome"/>
</dbReference>
<keyword evidence="1" id="KW-0812">Transmembrane</keyword>
<reference evidence="2 3" key="1">
    <citation type="submission" date="2023-10" db="EMBL/GenBank/DDBJ databases">
        <title>Eight complete genome sequences of bacteria isolated from laboratory stock of Giant Kelp gametophytes.</title>
        <authorList>
            <person name="Tolentino B."/>
            <person name="Nuzhdin S."/>
        </authorList>
    </citation>
    <scope>NUCLEOTIDE SEQUENCE [LARGE SCALE GENOMIC DNA]</scope>
    <source>
        <strain evidence="2 3">LC.270.F.C4</strain>
    </source>
</reference>
<keyword evidence="3" id="KW-1185">Reference proteome</keyword>
<gene>
    <name evidence="2" type="ORF">R1T40_11075</name>
</gene>
<evidence type="ECO:0008006" key="4">
    <source>
        <dbReference type="Google" id="ProtNLM"/>
    </source>
</evidence>
<evidence type="ECO:0000313" key="3">
    <source>
        <dbReference type="Proteomes" id="UP001302666"/>
    </source>
</evidence>
<keyword evidence="1" id="KW-1133">Transmembrane helix</keyword>
<organism evidence="2 3">
    <name type="scientific">Tritonibacter scottomollicae</name>
    <name type="common">Epibacterium scottomollicae</name>
    <dbReference type="NCBI Taxonomy" id="483013"/>
    <lineage>
        <taxon>Bacteria</taxon>
        <taxon>Pseudomonadati</taxon>
        <taxon>Pseudomonadota</taxon>
        <taxon>Alphaproteobacteria</taxon>
        <taxon>Rhodobacterales</taxon>
        <taxon>Paracoccaceae</taxon>
        <taxon>Tritonibacter</taxon>
    </lineage>
</organism>
<proteinExistence type="predicted"/>
<dbReference type="EMBL" id="CP136704">
    <property type="protein sequence ID" value="WOI31512.1"/>
    <property type="molecule type" value="Genomic_DNA"/>
</dbReference>
<sequence length="551" mass="61208">MRFQSWDEIEEYGDGPTIAERKLKAAAEVGEFCELGPDDQIPTEPADWDNLNTEHEAKHIRAEVLSWVLESQNTPANKKQLVAIDGAYVSGSLNVAGSNIQYELQLYGCRFQEEIFCQGSTWQRSVTFQACSLAGLFARAASFNRGLSITQAEVTGTKHSSIDLENAKIFGNLTINNTAFGETVALSGMSVSGQLIASESKFRSSNDFALRAQSLTIERDFILDNTYFQGDASLDRLVLRGKFQCIGTQFSASNFFALSMQSAKLTDGWSFRPKKVEGVVALNAAHVENFQDAPDDFPSTGIFLRDGFTYTRLFGPTDAKTRLAWLAKGDCWDDVFYPQPYKQLASVLDDMGHELAAQAIRITLACKLRQNSRLQLKVVPNGDLSTGLHSIWCDICRLTLGAKDSISLVLTAHGYKPQRSLYALILLFAAATFPAQWAWDEGSFAPNSGPILLSEGWQELARDDSIQNPAAEWTNRNAIPGKDWETFNRYAYAADVVIPIVEFGQTDAWAPSTERGTWGYHLWYWRWIFTTLGWIVTALGAAALTGIIRRD</sequence>
<accession>A0ABZ0HAQ9</accession>
<evidence type="ECO:0000313" key="2">
    <source>
        <dbReference type="EMBL" id="WOI31512.1"/>
    </source>
</evidence>
<evidence type="ECO:0000256" key="1">
    <source>
        <dbReference type="SAM" id="Phobius"/>
    </source>
</evidence>
<keyword evidence="1" id="KW-0472">Membrane</keyword>